<evidence type="ECO:0000256" key="3">
    <source>
        <dbReference type="ARBA" id="ARBA00023163"/>
    </source>
</evidence>
<dbReference type="Pfam" id="PF17754">
    <property type="entry name" value="TetR_C_14"/>
    <property type="match status" value="1"/>
</dbReference>
<dbReference type="PRINTS" id="PR00455">
    <property type="entry name" value="HTHTETR"/>
</dbReference>
<dbReference type="PANTHER" id="PTHR30055:SF238">
    <property type="entry name" value="MYCOFACTOCIN BIOSYNTHESIS TRANSCRIPTIONAL REGULATOR MFTR-RELATED"/>
    <property type="match status" value="1"/>
</dbReference>
<dbReference type="PANTHER" id="PTHR30055">
    <property type="entry name" value="HTH-TYPE TRANSCRIPTIONAL REGULATOR RUTR"/>
    <property type="match status" value="1"/>
</dbReference>
<name>A0ABW8LIC6_9ACTN</name>
<dbReference type="InterPro" id="IPR050109">
    <property type="entry name" value="HTH-type_TetR-like_transc_reg"/>
</dbReference>
<proteinExistence type="predicted"/>
<dbReference type="Pfam" id="PF00440">
    <property type="entry name" value="TetR_N"/>
    <property type="match status" value="1"/>
</dbReference>
<feature type="compositionally biased region" description="Low complexity" evidence="5">
    <location>
        <begin position="14"/>
        <end position="32"/>
    </location>
</feature>
<keyword evidence="2 4" id="KW-0238">DNA-binding</keyword>
<dbReference type="Proteomes" id="UP001620295">
    <property type="component" value="Unassembled WGS sequence"/>
</dbReference>
<dbReference type="InterPro" id="IPR009057">
    <property type="entry name" value="Homeodomain-like_sf"/>
</dbReference>
<sequence>MPSSSGTGTTLKQPGTRAVAAAGPARPTGRPPLTERRKAATRLEIAHEAVRLFGERGVAATSGEDIARAAGISPRTLWRYFPSKEECVRPLLAAGLETVARRLRDWPADRSFCDGIQWDLPPAADPPEAASALRALIRLLPGEPGLRAVWLQVHHDAEPVFTEIIAARTGADPTDLLPRIKAVMLNGALRVAAEEWAQRSAEADGAAAAEALRQALLKATEGLAI</sequence>
<evidence type="ECO:0000256" key="4">
    <source>
        <dbReference type="PROSITE-ProRule" id="PRU00335"/>
    </source>
</evidence>
<dbReference type="RefSeq" id="WP_404746204.1">
    <property type="nucleotide sequence ID" value="NZ_JBJDQH010000004.1"/>
</dbReference>
<dbReference type="PROSITE" id="PS50977">
    <property type="entry name" value="HTH_TETR_2"/>
    <property type="match status" value="1"/>
</dbReference>
<feature type="domain" description="HTH tetR-type" evidence="6">
    <location>
        <begin position="39"/>
        <end position="99"/>
    </location>
</feature>
<feature type="region of interest" description="Disordered" evidence="5">
    <location>
        <begin position="1"/>
        <end position="36"/>
    </location>
</feature>
<evidence type="ECO:0000259" key="6">
    <source>
        <dbReference type="PROSITE" id="PS50977"/>
    </source>
</evidence>
<dbReference type="EMBL" id="JBJDQH010000004">
    <property type="protein sequence ID" value="MFK4265651.1"/>
    <property type="molecule type" value="Genomic_DNA"/>
</dbReference>
<dbReference type="InterPro" id="IPR001647">
    <property type="entry name" value="HTH_TetR"/>
</dbReference>
<evidence type="ECO:0000313" key="8">
    <source>
        <dbReference type="Proteomes" id="UP001620295"/>
    </source>
</evidence>
<keyword evidence="3" id="KW-0804">Transcription</keyword>
<feature type="DNA-binding region" description="H-T-H motif" evidence="4">
    <location>
        <begin position="62"/>
        <end position="81"/>
    </location>
</feature>
<dbReference type="InterPro" id="IPR041347">
    <property type="entry name" value="MftR_C"/>
</dbReference>
<feature type="compositionally biased region" description="Polar residues" evidence="5">
    <location>
        <begin position="1"/>
        <end position="13"/>
    </location>
</feature>
<evidence type="ECO:0000256" key="1">
    <source>
        <dbReference type="ARBA" id="ARBA00023015"/>
    </source>
</evidence>
<comment type="caution">
    <text evidence="7">The sequence shown here is derived from an EMBL/GenBank/DDBJ whole genome shotgun (WGS) entry which is preliminary data.</text>
</comment>
<dbReference type="Gene3D" id="1.10.357.10">
    <property type="entry name" value="Tetracycline Repressor, domain 2"/>
    <property type="match status" value="1"/>
</dbReference>
<reference evidence="7 8" key="1">
    <citation type="submission" date="2024-11" db="EMBL/GenBank/DDBJ databases">
        <title>The Natural Products Discovery Center: Release of the First 8490 Sequenced Strains for Exploring Actinobacteria Biosynthetic Diversity.</title>
        <authorList>
            <person name="Kalkreuter E."/>
            <person name="Kautsar S.A."/>
            <person name="Yang D."/>
            <person name="Bader C.D."/>
            <person name="Teijaro C.N."/>
            <person name="Fluegel L."/>
            <person name="Davis C.M."/>
            <person name="Simpson J.R."/>
            <person name="Lauterbach L."/>
            <person name="Steele A.D."/>
            <person name="Gui C."/>
            <person name="Meng S."/>
            <person name="Li G."/>
            <person name="Viehrig K."/>
            <person name="Ye F."/>
            <person name="Su P."/>
            <person name="Kiefer A.F."/>
            <person name="Nichols A."/>
            <person name="Cepeda A.J."/>
            <person name="Yan W."/>
            <person name="Fan B."/>
            <person name="Jiang Y."/>
            <person name="Adhikari A."/>
            <person name="Zheng C.-J."/>
            <person name="Schuster L."/>
            <person name="Cowan T.M."/>
            <person name="Smanski M.J."/>
            <person name="Chevrette M.G."/>
            <person name="De Carvalho L.P.S."/>
            <person name="Shen B."/>
        </authorList>
    </citation>
    <scope>NUCLEOTIDE SEQUENCE [LARGE SCALE GENOMIC DNA]</scope>
    <source>
        <strain evidence="7 8">NPDC020863</strain>
    </source>
</reference>
<gene>
    <name evidence="7" type="ORF">ACI2L5_11995</name>
</gene>
<keyword evidence="8" id="KW-1185">Reference proteome</keyword>
<protein>
    <submittedName>
        <fullName evidence="7">TetR/AcrR family transcriptional regulator</fullName>
    </submittedName>
</protein>
<evidence type="ECO:0000313" key="7">
    <source>
        <dbReference type="EMBL" id="MFK4265651.1"/>
    </source>
</evidence>
<dbReference type="SUPFAM" id="SSF46689">
    <property type="entry name" value="Homeodomain-like"/>
    <property type="match status" value="1"/>
</dbReference>
<keyword evidence="1" id="KW-0805">Transcription regulation</keyword>
<evidence type="ECO:0000256" key="2">
    <source>
        <dbReference type="ARBA" id="ARBA00023125"/>
    </source>
</evidence>
<organism evidence="7 8">
    <name type="scientific">Streptomyces milbemycinicus</name>
    <dbReference type="NCBI Taxonomy" id="476552"/>
    <lineage>
        <taxon>Bacteria</taxon>
        <taxon>Bacillati</taxon>
        <taxon>Actinomycetota</taxon>
        <taxon>Actinomycetes</taxon>
        <taxon>Kitasatosporales</taxon>
        <taxon>Streptomycetaceae</taxon>
        <taxon>Streptomyces</taxon>
    </lineage>
</organism>
<accession>A0ABW8LIC6</accession>
<evidence type="ECO:0000256" key="5">
    <source>
        <dbReference type="SAM" id="MobiDB-lite"/>
    </source>
</evidence>